<name>A0A2G8KCR3_STIJA</name>
<feature type="region of interest" description="Disordered" evidence="1">
    <location>
        <begin position="437"/>
        <end position="458"/>
    </location>
</feature>
<protein>
    <submittedName>
        <fullName evidence="2">Uncharacterized protein</fullName>
    </submittedName>
</protein>
<keyword evidence="3" id="KW-1185">Reference proteome</keyword>
<feature type="region of interest" description="Disordered" evidence="1">
    <location>
        <begin position="165"/>
        <end position="331"/>
    </location>
</feature>
<gene>
    <name evidence="2" type="ORF">BSL78_17389</name>
</gene>
<sequence length="559" mass="61016">MGHFGRGQVGIGDDLTRVQDRVHLRPALRGGGKTYSNTHRPRPTSSTRRGSISLAGEAGNCRGVGRGGTPLPLLPVSNTKTGRVLAPDLEPKTPQQKLRRTKTFPYGDPKFNPTPAQKGHVGGKRRPTGRLLTYTNTSTSPAVPSLPIRRKEIYIQVTPVRPVYGTKSLHKSGRNGNRLPQETRSNAVRLPRRLAHSRRVEVQRGTQRTENGADPSGTGLDNQSNKIPANTNTDDPVPGGQTRPHHRHSQSLRTKDRGSQSGHSPDHIVTRVTHRNVAPSPGANVQPGRRGDIMQTTHASAATPPAENGQPTNPGPDSADPPIGRHHPPSTMVARHRQLGPRGPLHHQFAKHIGHDGRLIDRVGSPLEELDSLGDVVHSRKVMAHQLTRDVGCQTGPRVVPRTPEKYSNHRLHGQYHRGSVHKQAGGHSLREVMPADLGSPDDSQGLRNDITGVPHRRKTKCDGRCSIQRTDGPKRVGTVPENMQQDLRNLRQTNGGPVCDGGEHQTPDFLLQTIPPQGAPHRRHVLPMEQSGSLRLPAALHDRPGPEKDPPLPEEESY</sequence>
<feature type="region of interest" description="Disordered" evidence="1">
    <location>
        <begin position="27"/>
        <end position="88"/>
    </location>
</feature>
<feature type="compositionally biased region" description="Basic and acidic residues" evidence="1">
    <location>
        <begin position="253"/>
        <end position="269"/>
    </location>
</feature>
<dbReference type="EMBL" id="MRZV01000689">
    <property type="protein sequence ID" value="PIK45749.1"/>
    <property type="molecule type" value="Genomic_DNA"/>
</dbReference>
<dbReference type="PANTHER" id="PTHR33066">
    <property type="entry name" value="INTEGRASE_SAM-LIKE_N DOMAIN-CONTAINING PROTEIN"/>
    <property type="match status" value="1"/>
</dbReference>
<dbReference type="PANTHER" id="PTHR33066:SF2">
    <property type="entry name" value="FILAGGRIN-2-LIKE"/>
    <property type="match status" value="1"/>
</dbReference>
<dbReference type="Proteomes" id="UP000230750">
    <property type="component" value="Unassembled WGS sequence"/>
</dbReference>
<comment type="caution">
    <text evidence="2">The sequence shown here is derived from an EMBL/GenBank/DDBJ whole genome shotgun (WGS) entry which is preliminary data.</text>
</comment>
<feature type="compositionally biased region" description="Polar residues" evidence="1">
    <location>
        <begin position="174"/>
        <end position="186"/>
    </location>
</feature>
<feature type="compositionally biased region" description="Basic and acidic residues" evidence="1">
    <location>
        <begin position="541"/>
        <end position="552"/>
    </location>
</feature>
<proteinExistence type="predicted"/>
<evidence type="ECO:0000256" key="1">
    <source>
        <dbReference type="SAM" id="MobiDB-lite"/>
    </source>
</evidence>
<feature type="compositionally biased region" description="Polar residues" evidence="1">
    <location>
        <begin position="133"/>
        <end position="142"/>
    </location>
</feature>
<dbReference type="OrthoDB" id="8960811at2759"/>
<organism evidence="2 3">
    <name type="scientific">Stichopus japonicus</name>
    <name type="common">Sea cucumber</name>
    <dbReference type="NCBI Taxonomy" id="307972"/>
    <lineage>
        <taxon>Eukaryota</taxon>
        <taxon>Metazoa</taxon>
        <taxon>Echinodermata</taxon>
        <taxon>Eleutherozoa</taxon>
        <taxon>Echinozoa</taxon>
        <taxon>Holothuroidea</taxon>
        <taxon>Aspidochirotacea</taxon>
        <taxon>Aspidochirotida</taxon>
        <taxon>Stichopodidae</taxon>
        <taxon>Apostichopus</taxon>
    </lineage>
</organism>
<feature type="region of interest" description="Disordered" evidence="1">
    <location>
        <begin position="102"/>
        <end position="143"/>
    </location>
</feature>
<evidence type="ECO:0000313" key="2">
    <source>
        <dbReference type="EMBL" id="PIK45749.1"/>
    </source>
</evidence>
<feature type="region of interest" description="Disordered" evidence="1">
    <location>
        <begin position="517"/>
        <end position="559"/>
    </location>
</feature>
<dbReference type="AlphaFoldDB" id="A0A2G8KCR3"/>
<reference evidence="2 3" key="1">
    <citation type="journal article" date="2017" name="PLoS Biol.">
        <title>The sea cucumber genome provides insights into morphological evolution and visceral regeneration.</title>
        <authorList>
            <person name="Zhang X."/>
            <person name="Sun L."/>
            <person name="Yuan J."/>
            <person name="Sun Y."/>
            <person name="Gao Y."/>
            <person name="Zhang L."/>
            <person name="Li S."/>
            <person name="Dai H."/>
            <person name="Hamel J.F."/>
            <person name="Liu C."/>
            <person name="Yu Y."/>
            <person name="Liu S."/>
            <person name="Lin W."/>
            <person name="Guo K."/>
            <person name="Jin S."/>
            <person name="Xu P."/>
            <person name="Storey K.B."/>
            <person name="Huan P."/>
            <person name="Zhang T."/>
            <person name="Zhou Y."/>
            <person name="Zhang J."/>
            <person name="Lin C."/>
            <person name="Li X."/>
            <person name="Xing L."/>
            <person name="Huo D."/>
            <person name="Sun M."/>
            <person name="Wang L."/>
            <person name="Mercier A."/>
            <person name="Li F."/>
            <person name="Yang H."/>
            <person name="Xiang J."/>
        </authorList>
    </citation>
    <scope>NUCLEOTIDE SEQUENCE [LARGE SCALE GENOMIC DNA]</scope>
    <source>
        <strain evidence="2">Shaxun</strain>
        <tissue evidence="2">Muscle</tissue>
    </source>
</reference>
<evidence type="ECO:0000313" key="3">
    <source>
        <dbReference type="Proteomes" id="UP000230750"/>
    </source>
</evidence>
<accession>A0A2G8KCR3</accession>
<feature type="compositionally biased region" description="Polar residues" evidence="1">
    <location>
        <begin position="219"/>
        <end position="234"/>
    </location>
</feature>